<dbReference type="InterPro" id="IPR027417">
    <property type="entry name" value="P-loop_NTPase"/>
</dbReference>
<keyword evidence="2" id="KW-0418">Kinase</keyword>
<dbReference type="PRINTS" id="PR00038">
    <property type="entry name" value="HTHLUXR"/>
</dbReference>
<dbReference type="AlphaFoldDB" id="A0A9X2JZ48"/>
<dbReference type="InterPro" id="IPR036388">
    <property type="entry name" value="WH-like_DNA-bd_sf"/>
</dbReference>
<dbReference type="PANTHER" id="PTHR47691:SF3">
    <property type="entry name" value="HTH-TYPE TRANSCRIPTIONAL REGULATOR RV0890C-RELATED"/>
    <property type="match status" value="1"/>
</dbReference>
<keyword evidence="2" id="KW-0808">Transferase</keyword>
<organism evidence="2 3">
    <name type="scientific">Nonomuraea thailandensis</name>
    <dbReference type="NCBI Taxonomy" id="1188745"/>
    <lineage>
        <taxon>Bacteria</taxon>
        <taxon>Bacillati</taxon>
        <taxon>Actinomycetota</taxon>
        <taxon>Actinomycetes</taxon>
        <taxon>Streptosporangiales</taxon>
        <taxon>Streptosporangiaceae</taxon>
        <taxon>Nonomuraea</taxon>
    </lineage>
</organism>
<dbReference type="GO" id="GO:0016887">
    <property type="term" value="F:ATP hydrolysis activity"/>
    <property type="evidence" value="ECO:0007669"/>
    <property type="project" value="InterPro"/>
</dbReference>
<dbReference type="Gene3D" id="1.10.10.10">
    <property type="entry name" value="Winged helix-like DNA-binding domain superfamily/Winged helix DNA-binding domain"/>
    <property type="match status" value="1"/>
</dbReference>
<dbReference type="Gene3D" id="3.40.50.300">
    <property type="entry name" value="P-loop containing nucleotide triphosphate hydrolases"/>
    <property type="match status" value="1"/>
</dbReference>
<keyword evidence="2" id="KW-0723">Serine/threonine-protein kinase</keyword>
<dbReference type="InterPro" id="IPR016032">
    <property type="entry name" value="Sig_transdc_resp-reg_C-effctor"/>
</dbReference>
<dbReference type="GO" id="GO:0003677">
    <property type="term" value="F:DNA binding"/>
    <property type="evidence" value="ECO:0007669"/>
    <property type="project" value="InterPro"/>
</dbReference>
<evidence type="ECO:0000313" key="2">
    <source>
        <dbReference type="EMBL" id="MCP2353829.1"/>
    </source>
</evidence>
<dbReference type="Pfam" id="PF13401">
    <property type="entry name" value="AAA_22"/>
    <property type="match status" value="1"/>
</dbReference>
<feature type="domain" description="HTH luxR-type" evidence="1">
    <location>
        <begin position="720"/>
        <end position="785"/>
    </location>
</feature>
<dbReference type="CDD" id="cd06170">
    <property type="entry name" value="LuxR_C_like"/>
    <property type="match status" value="1"/>
</dbReference>
<evidence type="ECO:0000313" key="3">
    <source>
        <dbReference type="Proteomes" id="UP001139648"/>
    </source>
</evidence>
<accession>A0A9X2JZ48</accession>
<keyword evidence="3" id="KW-1185">Reference proteome</keyword>
<protein>
    <submittedName>
        <fullName evidence="2">Non-specific serine/threonine protein kinase</fullName>
        <ecNumber evidence="2">2.7.11.1</ecNumber>
    </submittedName>
</protein>
<dbReference type="PANTHER" id="PTHR47691">
    <property type="entry name" value="REGULATOR-RELATED"/>
    <property type="match status" value="1"/>
</dbReference>
<dbReference type="SMART" id="SM00421">
    <property type="entry name" value="HTH_LUXR"/>
    <property type="match status" value="1"/>
</dbReference>
<dbReference type="EMBL" id="JAMZEB010000001">
    <property type="protein sequence ID" value="MCP2353829.1"/>
    <property type="molecule type" value="Genomic_DNA"/>
</dbReference>
<dbReference type="PRINTS" id="PR00364">
    <property type="entry name" value="DISEASERSIST"/>
</dbReference>
<gene>
    <name evidence="2" type="ORF">HD597_000849</name>
</gene>
<dbReference type="PROSITE" id="PS50043">
    <property type="entry name" value="HTH_LUXR_2"/>
    <property type="match status" value="1"/>
</dbReference>
<dbReference type="InterPro" id="IPR000792">
    <property type="entry name" value="Tscrpt_reg_LuxR_C"/>
</dbReference>
<dbReference type="InterPro" id="IPR049945">
    <property type="entry name" value="AAA_22"/>
</dbReference>
<sequence>MGRSATEHLQASLPAYSGEIIGRRREIATVRQLLSGTRLLTLTGTGGVGKTRLAAYVAAQVQRAFPDGVWLVELAPVQEESLLAVAIAEALGTQDEVPQPSTESMIEFLRAKQLLLVLDNCEHLVEACARLADTLLTMAPKVQLLATSRESLGVPGETVFIVPPLSFPGADDSLTENGLLRYDALALLDERAKNVAPEFDITSLPAPATQLCRLLDGIPLAIELAAAWLRVLTLEQIIDRLGDRMHFLTQGYRTALPRHQTLRAAVEWSFDLCSPQEQILWERLSVFSGCFDLPAAEEVCSAEPLTREDVLPLLAALVEKSIVISGAYGSRSRYRILESLRQYGHHRLTKNEATSELRRRHAEYYQSLAERNKDGWFGPDQLECYITVSLELPNLRTALDYYLGDDPRVEEAIRMFTSLYGYWTFFGGPAEARHWFNRLLEHKQIPPRARFDVLAVGVHFALMQGRRDIAQPLIEECRSLADDSGSHEATAMGKFLSGRLALMKGEYQEAVSLLDPAVKWYEHHLGETPANRVLRDAFMPAFSLTLAAIFAGDPRAGLWTARCREIAEAGGARGEISMGMWTAGVERWRAGDLEQATSLFHSSLRLERSAGYRNSPAWTVESLAWTAAAQGRDVRAAHLIGAARMMRRLVEVTLEGFHAYHDAHRACESSLRSRLGEENYQKAVEAGATLDFDEAIAFALQESATPRTEPAPVPASAPALAPPFSTLTSRELEVAGLIAEGVRNKDIAARLVISQRTAEGHVEHILEKLGFTSRTQIAAWYVNHVTPPQDE</sequence>
<comment type="caution">
    <text evidence="2">The sequence shown here is derived from an EMBL/GenBank/DDBJ whole genome shotgun (WGS) entry which is preliminary data.</text>
</comment>
<dbReference type="Pfam" id="PF00196">
    <property type="entry name" value="GerE"/>
    <property type="match status" value="1"/>
</dbReference>
<dbReference type="SUPFAM" id="SSF46894">
    <property type="entry name" value="C-terminal effector domain of the bipartite response regulators"/>
    <property type="match status" value="1"/>
</dbReference>
<reference evidence="2" key="1">
    <citation type="submission" date="2022-06" db="EMBL/GenBank/DDBJ databases">
        <title>Sequencing the genomes of 1000 actinobacteria strains.</title>
        <authorList>
            <person name="Klenk H.-P."/>
        </authorList>
    </citation>
    <scope>NUCLEOTIDE SEQUENCE</scope>
    <source>
        <strain evidence="2">DSM 46694</strain>
    </source>
</reference>
<dbReference type="SUPFAM" id="SSF52540">
    <property type="entry name" value="P-loop containing nucleoside triphosphate hydrolases"/>
    <property type="match status" value="1"/>
</dbReference>
<dbReference type="RefSeq" id="WP_253740317.1">
    <property type="nucleotide sequence ID" value="NZ_BAABKA010000053.1"/>
</dbReference>
<dbReference type="GO" id="GO:0004674">
    <property type="term" value="F:protein serine/threonine kinase activity"/>
    <property type="evidence" value="ECO:0007669"/>
    <property type="project" value="UniProtKB-KW"/>
</dbReference>
<name>A0A9X2JZ48_9ACTN</name>
<proteinExistence type="predicted"/>
<dbReference type="InterPro" id="IPR011990">
    <property type="entry name" value="TPR-like_helical_dom_sf"/>
</dbReference>
<dbReference type="EC" id="2.7.11.1" evidence="2"/>
<dbReference type="GO" id="GO:0006355">
    <property type="term" value="P:regulation of DNA-templated transcription"/>
    <property type="evidence" value="ECO:0007669"/>
    <property type="project" value="InterPro"/>
</dbReference>
<dbReference type="Gene3D" id="1.25.40.10">
    <property type="entry name" value="Tetratricopeptide repeat domain"/>
    <property type="match status" value="1"/>
</dbReference>
<evidence type="ECO:0000259" key="1">
    <source>
        <dbReference type="PROSITE" id="PS50043"/>
    </source>
</evidence>
<dbReference type="Proteomes" id="UP001139648">
    <property type="component" value="Unassembled WGS sequence"/>
</dbReference>